<accession>A0ABQ5W506</accession>
<feature type="compositionally biased region" description="Basic and acidic residues" evidence="5">
    <location>
        <begin position="134"/>
        <end position="163"/>
    </location>
</feature>
<proteinExistence type="inferred from homology"/>
<evidence type="ECO:0000313" key="8">
    <source>
        <dbReference type="Proteomes" id="UP001156691"/>
    </source>
</evidence>
<dbReference type="Pfam" id="PF04828">
    <property type="entry name" value="GFA"/>
    <property type="match status" value="1"/>
</dbReference>
<keyword evidence="8" id="KW-1185">Reference proteome</keyword>
<dbReference type="Gene3D" id="3.90.1590.10">
    <property type="entry name" value="glutathione-dependent formaldehyde- activating enzyme (gfa)"/>
    <property type="match status" value="1"/>
</dbReference>
<dbReference type="SUPFAM" id="SSF51316">
    <property type="entry name" value="Mss4-like"/>
    <property type="match status" value="1"/>
</dbReference>
<comment type="caution">
    <text evidence="7">The sequence shown here is derived from an EMBL/GenBank/DDBJ whole genome shotgun (WGS) entry which is preliminary data.</text>
</comment>
<feature type="domain" description="CENP-V/GFA" evidence="6">
    <location>
        <begin position="6"/>
        <end position="108"/>
    </location>
</feature>
<organism evidence="7 8">
    <name type="scientific">Devosia nitrariae</name>
    <dbReference type="NCBI Taxonomy" id="2071872"/>
    <lineage>
        <taxon>Bacteria</taxon>
        <taxon>Pseudomonadati</taxon>
        <taxon>Pseudomonadota</taxon>
        <taxon>Alphaproteobacteria</taxon>
        <taxon>Hyphomicrobiales</taxon>
        <taxon>Devosiaceae</taxon>
        <taxon>Devosia</taxon>
    </lineage>
</organism>
<dbReference type="PROSITE" id="PS51891">
    <property type="entry name" value="CENP_V_GFA"/>
    <property type="match status" value="1"/>
</dbReference>
<name>A0ABQ5W506_9HYPH</name>
<dbReference type="PANTHER" id="PTHR33337:SF40">
    <property type="entry name" value="CENP-V_GFA DOMAIN-CONTAINING PROTEIN-RELATED"/>
    <property type="match status" value="1"/>
</dbReference>
<keyword evidence="2" id="KW-0479">Metal-binding</keyword>
<dbReference type="InterPro" id="IPR011057">
    <property type="entry name" value="Mss4-like_sf"/>
</dbReference>
<gene>
    <name evidence="7" type="ORF">GCM10010862_24190</name>
</gene>
<sequence>MTDVHLTGGCQCGAVRYTFEGTPELVAICHCRMCQKATGSIAWAFFTAQRAALCWTRGQPAHYPSSAAAVRGYCAACGTPLTFEPEGEDTIDVGIATLDVPAALKPTEQYWVGTRMPWFGELADLPTAGLGDKLPADEVTRRRPFQHPDHDTDAWPPQDRVRQ</sequence>
<dbReference type="InterPro" id="IPR006913">
    <property type="entry name" value="CENP-V/GFA"/>
</dbReference>
<dbReference type="RefSeq" id="WP_284340587.1">
    <property type="nucleotide sequence ID" value="NZ_BSNS01000011.1"/>
</dbReference>
<evidence type="ECO:0000256" key="2">
    <source>
        <dbReference type="ARBA" id="ARBA00022723"/>
    </source>
</evidence>
<dbReference type="EMBL" id="BSNS01000011">
    <property type="protein sequence ID" value="GLQ55160.1"/>
    <property type="molecule type" value="Genomic_DNA"/>
</dbReference>
<evidence type="ECO:0000256" key="4">
    <source>
        <dbReference type="ARBA" id="ARBA00023239"/>
    </source>
</evidence>
<evidence type="ECO:0000256" key="3">
    <source>
        <dbReference type="ARBA" id="ARBA00022833"/>
    </source>
</evidence>
<evidence type="ECO:0000313" key="7">
    <source>
        <dbReference type="EMBL" id="GLQ55160.1"/>
    </source>
</evidence>
<feature type="region of interest" description="Disordered" evidence="5">
    <location>
        <begin position="133"/>
        <end position="163"/>
    </location>
</feature>
<dbReference type="Proteomes" id="UP001156691">
    <property type="component" value="Unassembled WGS sequence"/>
</dbReference>
<evidence type="ECO:0000259" key="6">
    <source>
        <dbReference type="PROSITE" id="PS51891"/>
    </source>
</evidence>
<protein>
    <submittedName>
        <fullName evidence="7">Aldehyde-activating protein</fullName>
    </submittedName>
</protein>
<evidence type="ECO:0000256" key="5">
    <source>
        <dbReference type="SAM" id="MobiDB-lite"/>
    </source>
</evidence>
<keyword evidence="4" id="KW-0456">Lyase</keyword>
<keyword evidence="3" id="KW-0862">Zinc</keyword>
<comment type="similarity">
    <text evidence="1">Belongs to the Gfa family.</text>
</comment>
<reference evidence="8" key="1">
    <citation type="journal article" date="2019" name="Int. J. Syst. Evol. Microbiol.">
        <title>The Global Catalogue of Microorganisms (GCM) 10K type strain sequencing project: providing services to taxonomists for standard genome sequencing and annotation.</title>
        <authorList>
            <consortium name="The Broad Institute Genomics Platform"/>
            <consortium name="The Broad Institute Genome Sequencing Center for Infectious Disease"/>
            <person name="Wu L."/>
            <person name="Ma J."/>
        </authorList>
    </citation>
    <scope>NUCLEOTIDE SEQUENCE [LARGE SCALE GENOMIC DNA]</scope>
    <source>
        <strain evidence="8">NBRC 112416</strain>
    </source>
</reference>
<evidence type="ECO:0000256" key="1">
    <source>
        <dbReference type="ARBA" id="ARBA00005495"/>
    </source>
</evidence>
<dbReference type="PANTHER" id="PTHR33337">
    <property type="entry name" value="GFA DOMAIN-CONTAINING PROTEIN"/>
    <property type="match status" value="1"/>
</dbReference>